<organism evidence="2 3">
    <name type="scientific">Daphnia magna</name>
    <dbReference type="NCBI Taxonomy" id="35525"/>
    <lineage>
        <taxon>Eukaryota</taxon>
        <taxon>Metazoa</taxon>
        <taxon>Ecdysozoa</taxon>
        <taxon>Arthropoda</taxon>
        <taxon>Crustacea</taxon>
        <taxon>Branchiopoda</taxon>
        <taxon>Diplostraca</taxon>
        <taxon>Cladocera</taxon>
        <taxon>Anomopoda</taxon>
        <taxon>Daphniidae</taxon>
        <taxon>Daphnia</taxon>
    </lineage>
</organism>
<name>A0ABR0B8P3_9CRUS</name>
<reference evidence="2 3" key="1">
    <citation type="journal article" date="2023" name="Nucleic Acids Res.">
        <title>The hologenome of Daphnia magna reveals possible DNA methylation and microbiome-mediated evolution of the host genome.</title>
        <authorList>
            <person name="Chaturvedi A."/>
            <person name="Li X."/>
            <person name="Dhandapani V."/>
            <person name="Marshall H."/>
            <person name="Kissane S."/>
            <person name="Cuenca-Cambronero M."/>
            <person name="Asole G."/>
            <person name="Calvet F."/>
            <person name="Ruiz-Romero M."/>
            <person name="Marangio P."/>
            <person name="Guigo R."/>
            <person name="Rago D."/>
            <person name="Mirbahai L."/>
            <person name="Eastwood N."/>
            <person name="Colbourne J.K."/>
            <person name="Zhou J."/>
            <person name="Mallon E."/>
            <person name="Orsini L."/>
        </authorList>
    </citation>
    <scope>NUCLEOTIDE SEQUENCE [LARGE SCALE GENOMIC DNA]</scope>
    <source>
        <strain evidence="2">LRV0_1</strain>
    </source>
</reference>
<sequence length="157" mass="17092">MPERYHSCAPFPHRLRRFRADAQLPFVPGGRAARESGQPVARESGSPYLGSFGNGGTSPLICVMHVNSTRPAPNCRRLPLNAASHAPKSTRSPQIPFASTNSQTQDARKQTPFREPAQRYSIPGLDVAVSARRDAGSENAPPRPLLRLGTLLADSRR</sequence>
<accession>A0ABR0B8P3</accession>
<proteinExistence type="predicted"/>
<keyword evidence="3" id="KW-1185">Reference proteome</keyword>
<dbReference type="Proteomes" id="UP001234178">
    <property type="component" value="Unassembled WGS sequence"/>
</dbReference>
<gene>
    <name evidence="2" type="ORF">OUZ56_032358</name>
</gene>
<protein>
    <submittedName>
        <fullName evidence="2">Uncharacterized protein</fullName>
    </submittedName>
</protein>
<evidence type="ECO:0000313" key="3">
    <source>
        <dbReference type="Proteomes" id="UP001234178"/>
    </source>
</evidence>
<comment type="caution">
    <text evidence="2">The sequence shown here is derived from an EMBL/GenBank/DDBJ whole genome shotgun (WGS) entry which is preliminary data.</text>
</comment>
<dbReference type="EMBL" id="JAOYFB010000041">
    <property type="protein sequence ID" value="KAK4044952.1"/>
    <property type="molecule type" value="Genomic_DNA"/>
</dbReference>
<evidence type="ECO:0000313" key="2">
    <source>
        <dbReference type="EMBL" id="KAK4044952.1"/>
    </source>
</evidence>
<feature type="region of interest" description="Disordered" evidence="1">
    <location>
        <begin position="75"/>
        <end position="157"/>
    </location>
</feature>
<feature type="compositionally biased region" description="Polar residues" evidence="1">
    <location>
        <begin position="87"/>
        <end position="105"/>
    </location>
</feature>
<evidence type="ECO:0000256" key="1">
    <source>
        <dbReference type="SAM" id="MobiDB-lite"/>
    </source>
</evidence>